<feature type="region of interest" description="Disordered" evidence="1">
    <location>
        <begin position="1"/>
        <end position="45"/>
    </location>
</feature>
<reference evidence="2" key="2">
    <citation type="journal article" date="2015" name="Data Brief">
        <title>Shoot transcriptome of the giant reed, Arundo donax.</title>
        <authorList>
            <person name="Barrero R.A."/>
            <person name="Guerrero F.D."/>
            <person name="Moolhuijzen P."/>
            <person name="Goolsby J.A."/>
            <person name="Tidwell J."/>
            <person name="Bellgard S.E."/>
            <person name="Bellgard M.I."/>
        </authorList>
    </citation>
    <scope>NUCLEOTIDE SEQUENCE</scope>
    <source>
        <tissue evidence="2">Shoot tissue taken approximately 20 cm above the soil surface</tissue>
    </source>
</reference>
<sequence>MYISESNSSLVHQRKYSKGNTLGVNKRIQTSKRDQKTLYQHRSTD</sequence>
<feature type="compositionally biased region" description="Polar residues" evidence="1">
    <location>
        <begin position="1"/>
        <end position="11"/>
    </location>
</feature>
<protein>
    <submittedName>
        <fullName evidence="2">Uncharacterized protein</fullName>
    </submittedName>
</protein>
<accession>A0A0A9HSC4</accession>
<evidence type="ECO:0000256" key="1">
    <source>
        <dbReference type="SAM" id="MobiDB-lite"/>
    </source>
</evidence>
<dbReference type="AlphaFoldDB" id="A0A0A9HSC4"/>
<proteinExistence type="predicted"/>
<name>A0A0A9HSC4_ARUDO</name>
<feature type="compositionally biased region" description="Basic and acidic residues" evidence="1">
    <location>
        <begin position="31"/>
        <end position="45"/>
    </location>
</feature>
<reference evidence="2" key="1">
    <citation type="submission" date="2014-09" db="EMBL/GenBank/DDBJ databases">
        <authorList>
            <person name="Magalhaes I.L.F."/>
            <person name="Oliveira U."/>
            <person name="Santos F.R."/>
            <person name="Vidigal T.H.D.A."/>
            <person name="Brescovit A.D."/>
            <person name="Santos A.J."/>
        </authorList>
    </citation>
    <scope>NUCLEOTIDE SEQUENCE</scope>
    <source>
        <tissue evidence="2">Shoot tissue taken approximately 20 cm above the soil surface</tissue>
    </source>
</reference>
<organism evidence="2">
    <name type="scientific">Arundo donax</name>
    <name type="common">Giant reed</name>
    <name type="synonym">Donax arundinaceus</name>
    <dbReference type="NCBI Taxonomy" id="35708"/>
    <lineage>
        <taxon>Eukaryota</taxon>
        <taxon>Viridiplantae</taxon>
        <taxon>Streptophyta</taxon>
        <taxon>Embryophyta</taxon>
        <taxon>Tracheophyta</taxon>
        <taxon>Spermatophyta</taxon>
        <taxon>Magnoliopsida</taxon>
        <taxon>Liliopsida</taxon>
        <taxon>Poales</taxon>
        <taxon>Poaceae</taxon>
        <taxon>PACMAD clade</taxon>
        <taxon>Arundinoideae</taxon>
        <taxon>Arundineae</taxon>
        <taxon>Arundo</taxon>
    </lineage>
</organism>
<evidence type="ECO:0000313" key="2">
    <source>
        <dbReference type="EMBL" id="JAE39592.1"/>
    </source>
</evidence>
<dbReference type="EMBL" id="GBRH01158304">
    <property type="protein sequence ID" value="JAE39592.1"/>
    <property type="molecule type" value="Transcribed_RNA"/>
</dbReference>